<evidence type="ECO:0000313" key="3">
    <source>
        <dbReference type="EMBL" id="ATN93979.1"/>
    </source>
</evidence>
<dbReference type="EMBL" id="MG009575">
    <property type="protein sequence ID" value="ATN93979.1"/>
    <property type="molecule type" value="Genomic_DNA"/>
</dbReference>
<feature type="region of interest" description="Disordered" evidence="2">
    <location>
        <begin position="1"/>
        <end position="39"/>
    </location>
</feature>
<dbReference type="RefSeq" id="YP_010013506.1">
    <property type="nucleotide sequence ID" value="NC_053512.1"/>
</dbReference>
<evidence type="ECO:0000313" key="4">
    <source>
        <dbReference type="Proteomes" id="UP000229090"/>
    </source>
</evidence>
<protein>
    <submittedName>
        <fullName evidence="3">Scaffolding protein</fullName>
    </submittedName>
</protein>
<proteinExistence type="predicted"/>
<keyword evidence="1" id="KW-0175">Coiled coil</keyword>
<dbReference type="Proteomes" id="UP000229090">
    <property type="component" value="Segment"/>
</dbReference>
<dbReference type="KEGG" id="vg:63210119"/>
<dbReference type="Pfam" id="PF14265">
    <property type="entry name" value="DUF4355"/>
    <property type="match status" value="1"/>
</dbReference>
<evidence type="ECO:0000256" key="2">
    <source>
        <dbReference type="SAM" id="MobiDB-lite"/>
    </source>
</evidence>
<feature type="coiled-coil region" evidence="1">
    <location>
        <begin position="54"/>
        <end position="81"/>
    </location>
</feature>
<keyword evidence="4" id="KW-1185">Reference proteome</keyword>
<sequence length="220" mass="25033">MPEITGTGAENTAPAEGVENTAGYDDGDSGADESASTPAWWQFSSKEDAEDWANQIVTKRLARERKKYERIEQEHATLKSEVEELRPLREATLTDTQRWEEKFKAQEQELLALREFKASRERDDLVREIAREKGLSDRYLSRVRGDDADEIAADIDDLLNVLSEDGRTTTKQLKSPAPKERKSESRKLFQGGGHEDEDDYDPKKIAESIPLFGTSPYIRR</sequence>
<dbReference type="InterPro" id="IPR025580">
    <property type="entry name" value="Gp46"/>
</dbReference>
<accession>A0A2D1GPK9</accession>
<feature type="compositionally biased region" description="Basic and acidic residues" evidence="2">
    <location>
        <begin position="177"/>
        <end position="187"/>
    </location>
</feature>
<evidence type="ECO:0000256" key="1">
    <source>
        <dbReference type="SAM" id="Coils"/>
    </source>
</evidence>
<organism evidence="3 4">
    <name type="scientific">Mycobacterium phage Kumao</name>
    <dbReference type="NCBI Taxonomy" id="2041344"/>
    <lineage>
        <taxon>Viruses</taxon>
        <taxon>Duplodnaviria</taxon>
        <taxon>Heunggongvirae</taxon>
        <taxon>Uroviricota</taxon>
        <taxon>Caudoviricetes</taxon>
        <taxon>Vilmaviridae</taxon>
        <taxon>Kumaovirus</taxon>
        <taxon>Kumaovirus kumao</taxon>
    </lineage>
</organism>
<gene>
    <name evidence="3" type="primary">16</name>
    <name evidence="3" type="ORF">SEA_KUMAO_16</name>
</gene>
<dbReference type="GeneID" id="63210119"/>
<name>A0A2D1GPK9_9CAUD</name>
<reference evidence="4" key="1">
    <citation type="submission" date="2017-09" db="EMBL/GenBank/DDBJ databases">
        <authorList>
            <person name="Ehlers B."/>
            <person name="Leendertz F.H."/>
        </authorList>
    </citation>
    <scope>NUCLEOTIDE SEQUENCE [LARGE SCALE GENOMIC DNA]</scope>
</reference>
<feature type="region of interest" description="Disordered" evidence="2">
    <location>
        <begin position="167"/>
        <end position="207"/>
    </location>
</feature>